<dbReference type="InterPro" id="IPR023885">
    <property type="entry name" value="4Fe4S-binding_SPASM_dom"/>
</dbReference>
<dbReference type="AlphaFoldDB" id="F0H2Q7"/>
<evidence type="ECO:0000256" key="4">
    <source>
        <dbReference type="ARBA" id="ARBA00023014"/>
    </source>
</evidence>
<dbReference type="InterPro" id="IPR050377">
    <property type="entry name" value="Radical_SAM_PqqE_MftC-like"/>
</dbReference>
<accession>F0H2Q7</accession>
<keyword evidence="4" id="KW-0411">Iron-sulfur</keyword>
<dbReference type="PANTHER" id="PTHR11228">
    <property type="entry name" value="RADICAL SAM DOMAIN PROTEIN"/>
    <property type="match status" value="1"/>
</dbReference>
<dbReference type="Gene3D" id="3.20.20.70">
    <property type="entry name" value="Aldolase class I"/>
    <property type="match status" value="1"/>
</dbReference>
<keyword evidence="2" id="KW-0479">Metal-binding</keyword>
<dbReference type="EMBL" id="AEXN01000039">
    <property type="protein sequence ID" value="EGC83235.1"/>
    <property type="molecule type" value="Genomic_DNA"/>
</dbReference>
<dbReference type="PANTHER" id="PTHR11228:SF7">
    <property type="entry name" value="PQQA PEPTIDE CYCLASE"/>
    <property type="match status" value="1"/>
</dbReference>
<dbReference type="InterPro" id="IPR058240">
    <property type="entry name" value="rSAM_sf"/>
</dbReference>
<comment type="caution">
    <text evidence="6">The sequence shown here is derived from an EMBL/GenBank/DDBJ whole genome shotgun (WGS) entry which is preliminary data.</text>
</comment>
<evidence type="ECO:0000313" key="6">
    <source>
        <dbReference type="EMBL" id="EGC83235.1"/>
    </source>
</evidence>
<feature type="domain" description="Radical SAM core" evidence="5">
    <location>
        <begin position="60"/>
        <end position="264"/>
    </location>
</feature>
<keyword evidence="3" id="KW-0408">Iron</keyword>
<organism evidence="6 7">
    <name type="scientific">Anaerococcus hydrogenalis ACS-025-V-Sch4</name>
    <dbReference type="NCBI Taxonomy" id="879306"/>
    <lineage>
        <taxon>Bacteria</taxon>
        <taxon>Bacillati</taxon>
        <taxon>Bacillota</taxon>
        <taxon>Tissierellia</taxon>
        <taxon>Tissierellales</taxon>
        <taxon>Peptoniphilaceae</taxon>
        <taxon>Anaerococcus</taxon>
    </lineage>
</organism>
<dbReference type="RefSeq" id="WP_004818380.1">
    <property type="nucleotide sequence ID" value="NZ_AEXN01000039.1"/>
</dbReference>
<name>F0H2Q7_9FIRM</name>
<dbReference type="GO" id="GO:0003824">
    <property type="term" value="F:catalytic activity"/>
    <property type="evidence" value="ECO:0007669"/>
    <property type="project" value="InterPro"/>
</dbReference>
<reference evidence="6 7" key="1">
    <citation type="submission" date="2011-01" db="EMBL/GenBank/DDBJ databases">
        <authorList>
            <person name="Durkin A.S."/>
            <person name="Madupu R."/>
            <person name="Torralba M."/>
            <person name="Gillis M."/>
            <person name="Methe B."/>
            <person name="Sutton G."/>
            <person name="Nelson K.E."/>
        </authorList>
    </citation>
    <scope>NUCLEOTIDE SEQUENCE [LARGE SCALE GENOMIC DNA]</scope>
    <source>
        <strain evidence="6 7">ACS-025-V-Sch4</strain>
    </source>
</reference>
<evidence type="ECO:0000256" key="2">
    <source>
        <dbReference type="ARBA" id="ARBA00022723"/>
    </source>
</evidence>
<evidence type="ECO:0000313" key="7">
    <source>
        <dbReference type="Proteomes" id="UP000005277"/>
    </source>
</evidence>
<dbReference type="Proteomes" id="UP000005277">
    <property type="component" value="Unassembled WGS sequence"/>
</dbReference>
<dbReference type="GO" id="GO:0051536">
    <property type="term" value="F:iron-sulfur cluster binding"/>
    <property type="evidence" value="ECO:0007669"/>
    <property type="project" value="UniProtKB-KW"/>
</dbReference>
<dbReference type="SFLD" id="SFLDG01067">
    <property type="entry name" value="SPASM/twitch_domain_containing"/>
    <property type="match status" value="1"/>
</dbReference>
<protein>
    <submittedName>
        <fullName evidence="6">Radical SAM domain protein</fullName>
    </submittedName>
</protein>
<sequence length="412" mass="48364">MESVQVFNLLDRIFYLNLEEEFYISIRAEKNSNKDILDSEYIKNIIKKQKQKYQKINSKRKRFNSLYLITNDDCNLNCRFCSMRSNLLERKVNSINLLDMDTIIGSIEKINPRKIIITGGEPTKNSDLLDILKLIKFNNNISSKIYLQTNGTLITEEYFSKLVKLIDGIEMSVGHYKDISKLEDKIEMITKKGIDFVTTLTIDRTINENLDILNLIFKKNIKFILNFINNSGSAYDNNLKIMRYREKIKTYIIMLEYILNNNFNCDNVVGSLFNYPRIRKSCNAFGKMVTIFPNGDIGMCNKSFDDFFKINKYNDIIDEINNKIESKEYQELLCVDKKIMCKDCKFRYFCGGTCVADELINSIDIEGCKMNKTFIVFNLLIYDCKMTNHDNIKSLKKYLEFCYNNPEWINNV</sequence>
<dbReference type="InterPro" id="IPR007197">
    <property type="entry name" value="rSAM"/>
</dbReference>
<dbReference type="OrthoDB" id="9763993at2"/>
<dbReference type="SUPFAM" id="SSF102114">
    <property type="entry name" value="Radical SAM enzymes"/>
    <property type="match status" value="1"/>
</dbReference>
<dbReference type="CDD" id="cd01335">
    <property type="entry name" value="Radical_SAM"/>
    <property type="match status" value="1"/>
</dbReference>
<proteinExistence type="predicted"/>
<dbReference type="SFLD" id="SFLDS00029">
    <property type="entry name" value="Radical_SAM"/>
    <property type="match status" value="1"/>
</dbReference>
<dbReference type="InterPro" id="IPR013785">
    <property type="entry name" value="Aldolase_TIM"/>
</dbReference>
<dbReference type="NCBIfam" id="TIGR04085">
    <property type="entry name" value="rSAM_more_4Fe4S"/>
    <property type="match status" value="1"/>
</dbReference>
<keyword evidence="7" id="KW-1185">Reference proteome</keyword>
<evidence type="ECO:0000256" key="3">
    <source>
        <dbReference type="ARBA" id="ARBA00023004"/>
    </source>
</evidence>
<keyword evidence="1" id="KW-0949">S-adenosyl-L-methionine</keyword>
<evidence type="ECO:0000259" key="5">
    <source>
        <dbReference type="PROSITE" id="PS51918"/>
    </source>
</evidence>
<gene>
    <name evidence="6" type="ORF">HMPREF9246_0356</name>
</gene>
<dbReference type="GO" id="GO:0046872">
    <property type="term" value="F:metal ion binding"/>
    <property type="evidence" value="ECO:0007669"/>
    <property type="project" value="UniProtKB-KW"/>
</dbReference>
<dbReference type="PROSITE" id="PS51918">
    <property type="entry name" value="RADICAL_SAM"/>
    <property type="match status" value="1"/>
</dbReference>
<evidence type="ECO:0000256" key="1">
    <source>
        <dbReference type="ARBA" id="ARBA00022691"/>
    </source>
</evidence>
<dbReference type="Pfam" id="PF04055">
    <property type="entry name" value="Radical_SAM"/>
    <property type="match status" value="1"/>
</dbReference>